<dbReference type="Proteomes" id="UP000085678">
    <property type="component" value="Unplaced"/>
</dbReference>
<feature type="compositionally biased region" description="Polar residues" evidence="2">
    <location>
        <begin position="870"/>
        <end position="887"/>
    </location>
</feature>
<dbReference type="PROSITE" id="PS50011">
    <property type="entry name" value="PROTEIN_KINASE_DOM"/>
    <property type="match status" value="1"/>
</dbReference>
<accession>A0A1S3JH10</accession>
<dbReference type="KEGG" id="lak:106173197"/>
<keyword evidence="1" id="KW-0547">Nucleotide-binding</keyword>
<sequence length="959" mass="105704">MPTPYELECDVGSHTQDPPRIEGGMPPKLIPRAEPVPLPEGLISDPTGGQNLLAVKVAVKGLGGGDSQNENPSEAMETGIQDGGLGTQADQSEGLAPNNIQSHNRPCGFPVTPQAPDFTAFSEDTSVVAPADVKSTKAQFTEDEELEPKKKMVMLAVNEPVGQDLSAEAKIVMQDVCEATMEENGSQIAEELGINLVTNENQEDMASVADTLSVGVVGCLGQLEGGVESMSIQEASGVVSQGEELAQEPVTVSLQMTEDAVQDNQHQVSADESQGEPEARQASKAVRPQFLKMQSIPYTATTESTQITETPIRPSIQEGTEAQECVEQMGQGYYESIIKKMEELVNDAEKRRGLSREVLQQLKRRADNISKHLSGRYLDEFLLKESHKLDLILKKLSQSLELTESDSKWLFDIAEDLMEEDVASREEDGDKLEPTGTKHSVNSLYSGCEGPAQSLPPVKQPKLHEGDSVGFDPPLGYIAPTVDRPQQQCVQATDDSPYPKFIKEEVYSRSLRGTQPWVFESEVANNPQSPVNSLVSRKVVFSTAEGLCQYMHDLDPCHVTSGTTGAIVFEKIAQEVEDSFDEGVHYEHVKVLGKGSYGRVSLCCTLSDKKRTEFVKKEVLNKAKFRGSEVVVPLQILHKNIPQVYGFINTPENYYILQEYSGCNLTQFLLSNEMDEIEIKEVTAQLLDVVAYLHSFNIYHRDIKADNIGVRPGLDGYGLRIKLLDFGACITPQDSPDLLGLTAAHCSPELCTVLVKVYLCKQACEDLLCQIDWVKADTYAVGCTVLHMYKKKHIFYEKMKSFPEEEKTKELLKYVSEYPRACLQEIPDVCVGEMRGLLEDLMTVVTSRVTPKDALRHRALAMFVKSGSSQVRPASSSSFTRAPSTNVLLHKGPQPQATRMESCTKMEEGEIPDFGALLNFDCSDDEMDEDTGQCDSDSGSSNDSRDMYEEDVESDSDHE</sequence>
<keyword evidence="4" id="KW-1185">Reference proteome</keyword>
<dbReference type="Pfam" id="PF00069">
    <property type="entry name" value="Pkinase"/>
    <property type="match status" value="1"/>
</dbReference>
<feature type="compositionally biased region" description="Low complexity" evidence="2">
    <location>
        <begin position="299"/>
        <end position="310"/>
    </location>
</feature>
<dbReference type="PANTHER" id="PTHR44167">
    <property type="entry name" value="OVARIAN-SPECIFIC SERINE/THREONINE-PROTEIN KINASE LOK-RELATED"/>
    <property type="match status" value="1"/>
</dbReference>
<dbReference type="AlphaFoldDB" id="A0A1S3JH10"/>
<dbReference type="PROSITE" id="PS00107">
    <property type="entry name" value="PROTEIN_KINASE_ATP"/>
    <property type="match status" value="1"/>
</dbReference>
<feature type="region of interest" description="Disordered" evidence="2">
    <location>
        <begin position="870"/>
        <end position="902"/>
    </location>
</feature>
<dbReference type="Gene3D" id="1.10.510.10">
    <property type="entry name" value="Transferase(Phosphotransferase) domain 1"/>
    <property type="match status" value="1"/>
</dbReference>
<evidence type="ECO:0000256" key="2">
    <source>
        <dbReference type="SAM" id="MobiDB-lite"/>
    </source>
</evidence>
<dbReference type="InterPro" id="IPR011009">
    <property type="entry name" value="Kinase-like_dom_sf"/>
</dbReference>
<feature type="region of interest" description="Disordered" evidence="2">
    <location>
        <begin position="1"/>
        <end position="29"/>
    </location>
</feature>
<proteinExistence type="predicted"/>
<dbReference type="InterPro" id="IPR000719">
    <property type="entry name" value="Prot_kinase_dom"/>
</dbReference>
<dbReference type="GO" id="GO:0005524">
    <property type="term" value="F:ATP binding"/>
    <property type="evidence" value="ECO:0007669"/>
    <property type="project" value="UniProtKB-UniRule"/>
</dbReference>
<dbReference type="SMART" id="SM00220">
    <property type="entry name" value="S_TKc"/>
    <property type="match status" value="1"/>
</dbReference>
<protein>
    <submittedName>
        <fullName evidence="5">Uncharacterized protein LOC106173197 isoform X1</fullName>
    </submittedName>
</protein>
<dbReference type="OrthoDB" id="6071813at2759"/>
<evidence type="ECO:0000313" key="4">
    <source>
        <dbReference type="Proteomes" id="UP000085678"/>
    </source>
</evidence>
<name>A0A1S3JH10_LINAN</name>
<keyword evidence="1" id="KW-0067">ATP-binding</keyword>
<dbReference type="InterPro" id="IPR017441">
    <property type="entry name" value="Protein_kinase_ATP_BS"/>
</dbReference>
<feature type="region of interest" description="Disordered" evidence="2">
    <location>
        <begin position="63"/>
        <end position="105"/>
    </location>
</feature>
<dbReference type="RefSeq" id="XP_013409695.1">
    <property type="nucleotide sequence ID" value="XM_013554241.2"/>
</dbReference>
<feature type="domain" description="Protein kinase" evidence="3">
    <location>
        <begin position="586"/>
        <end position="860"/>
    </location>
</feature>
<feature type="compositionally biased region" description="Polar residues" evidence="2">
    <location>
        <begin position="262"/>
        <end position="272"/>
    </location>
</feature>
<gene>
    <name evidence="5" type="primary">LOC106173197</name>
</gene>
<dbReference type="GeneID" id="106173197"/>
<feature type="binding site" evidence="1">
    <location>
        <position position="617"/>
    </location>
    <ligand>
        <name>ATP</name>
        <dbReference type="ChEBI" id="CHEBI:30616"/>
    </ligand>
</feature>
<feature type="region of interest" description="Disordered" evidence="2">
    <location>
        <begin position="917"/>
        <end position="959"/>
    </location>
</feature>
<dbReference type="GO" id="GO:0004672">
    <property type="term" value="F:protein kinase activity"/>
    <property type="evidence" value="ECO:0007669"/>
    <property type="project" value="InterPro"/>
</dbReference>
<feature type="compositionally biased region" description="Acidic residues" evidence="2">
    <location>
        <begin position="948"/>
        <end position="959"/>
    </location>
</feature>
<organism evidence="4 5">
    <name type="scientific">Lingula anatina</name>
    <name type="common">Brachiopod</name>
    <name type="synonym">Lingula unguis</name>
    <dbReference type="NCBI Taxonomy" id="7574"/>
    <lineage>
        <taxon>Eukaryota</taxon>
        <taxon>Metazoa</taxon>
        <taxon>Spiralia</taxon>
        <taxon>Lophotrochozoa</taxon>
        <taxon>Brachiopoda</taxon>
        <taxon>Linguliformea</taxon>
        <taxon>Lingulata</taxon>
        <taxon>Lingulida</taxon>
        <taxon>Linguloidea</taxon>
        <taxon>Lingulidae</taxon>
        <taxon>Lingula</taxon>
    </lineage>
</organism>
<feature type="compositionally biased region" description="Acidic residues" evidence="2">
    <location>
        <begin position="922"/>
        <end position="932"/>
    </location>
</feature>
<dbReference type="PANTHER" id="PTHR44167:SF24">
    <property type="entry name" value="SERINE_THREONINE-PROTEIN KINASE CHK2"/>
    <property type="match status" value="1"/>
</dbReference>
<dbReference type="SUPFAM" id="SSF56112">
    <property type="entry name" value="Protein kinase-like (PK-like)"/>
    <property type="match status" value="1"/>
</dbReference>
<evidence type="ECO:0000259" key="3">
    <source>
        <dbReference type="PROSITE" id="PS50011"/>
    </source>
</evidence>
<feature type="region of interest" description="Disordered" evidence="2">
    <location>
        <begin position="262"/>
        <end position="319"/>
    </location>
</feature>
<evidence type="ECO:0000256" key="1">
    <source>
        <dbReference type="PROSITE-ProRule" id="PRU10141"/>
    </source>
</evidence>
<dbReference type="STRING" id="7574.A0A1S3JH10"/>
<evidence type="ECO:0000313" key="5">
    <source>
        <dbReference type="RefSeq" id="XP_013409695.1"/>
    </source>
</evidence>
<dbReference type="InParanoid" id="A0A1S3JH10"/>
<reference evidence="5" key="1">
    <citation type="submission" date="2025-08" db="UniProtKB">
        <authorList>
            <consortium name="RefSeq"/>
        </authorList>
    </citation>
    <scope>IDENTIFICATION</scope>
    <source>
        <tissue evidence="5">Gonads</tissue>
    </source>
</reference>
<dbReference type="CDD" id="cd00180">
    <property type="entry name" value="PKc"/>
    <property type="match status" value="1"/>
</dbReference>